<dbReference type="PATRIC" id="fig|1423805.4.peg.1121"/>
<sequence length="152" mass="17530">MKTSKIVLASALSLALLGGTSVVANADTQGTPRVLRGTWYSKYTKVPKGSRTNQAYYNRLVVKVQKKAVRTYNWTYTKKHKLFASSPDEGINLNLTYQHTKKHQYYITGSSWKFKGDYVDYEFNLSKHNRKTVIWSSPEEASKVYYFGTFYK</sequence>
<dbReference type="Proteomes" id="UP000051835">
    <property type="component" value="Unassembled WGS sequence"/>
</dbReference>
<feature type="signal peptide" evidence="1">
    <location>
        <begin position="1"/>
        <end position="26"/>
    </location>
</feature>
<gene>
    <name evidence="2" type="ORF">FD37_GL001092</name>
</gene>
<organism evidence="2 3">
    <name type="scientific">Levilactobacillus spicheri DSM 15429</name>
    <dbReference type="NCBI Taxonomy" id="1423805"/>
    <lineage>
        <taxon>Bacteria</taxon>
        <taxon>Bacillati</taxon>
        <taxon>Bacillota</taxon>
        <taxon>Bacilli</taxon>
        <taxon>Lactobacillales</taxon>
        <taxon>Lactobacillaceae</taxon>
        <taxon>Levilactobacillus</taxon>
    </lineage>
</organism>
<evidence type="ECO:0000313" key="3">
    <source>
        <dbReference type="Proteomes" id="UP000051835"/>
    </source>
</evidence>
<keyword evidence="1" id="KW-0732">Signal</keyword>
<dbReference type="RefSeq" id="WP_056963743.1">
    <property type="nucleotide sequence ID" value="NZ_AZFC01000015.1"/>
</dbReference>
<comment type="caution">
    <text evidence="2">The sequence shown here is derived from an EMBL/GenBank/DDBJ whole genome shotgun (WGS) entry which is preliminary data.</text>
</comment>
<proteinExistence type="predicted"/>
<dbReference type="EMBL" id="AZFC01000015">
    <property type="protein sequence ID" value="KRL48632.1"/>
    <property type="molecule type" value="Genomic_DNA"/>
</dbReference>
<accession>A0A0R1R6H8</accession>
<evidence type="ECO:0000256" key="1">
    <source>
        <dbReference type="SAM" id="SignalP"/>
    </source>
</evidence>
<evidence type="ECO:0000313" key="2">
    <source>
        <dbReference type="EMBL" id="KRL48632.1"/>
    </source>
</evidence>
<reference evidence="2 3" key="1">
    <citation type="journal article" date="2015" name="Genome Announc.">
        <title>Expanding the biotechnology potential of lactobacilli through comparative genomics of 213 strains and associated genera.</title>
        <authorList>
            <person name="Sun Z."/>
            <person name="Harris H.M."/>
            <person name="McCann A."/>
            <person name="Guo C."/>
            <person name="Argimon S."/>
            <person name="Zhang W."/>
            <person name="Yang X."/>
            <person name="Jeffery I.B."/>
            <person name="Cooney J.C."/>
            <person name="Kagawa T.F."/>
            <person name="Liu W."/>
            <person name="Song Y."/>
            <person name="Salvetti E."/>
            <person name="Wrobel A."/>
            <person name="Rasinkangas P."/>
            <person name="Parkhill J."/>
            <person name="Rea M.C."/>
            <person name="O'Sullivan O."/>
            <person name="Ritari J."/>
            <person name="Douillard F.P."/>
            <person name="Paul Ross R."/>
            <person name="Yang R."/>
            <person name="Briner A.E."/>
            <person name="Felis G.E."/>
            <person name="de Vos W.M."/>
            <person name="Barrangou R."/>
            <person name="Klaenhammer T.R."/>
            <person name="Caufield P.W."/>
            <person name="Cui Y."/>
            <person name="Zhang H."/>
            <person name="O'Toole P.W."/>
        </authorList>
    </citation>
    <scope>NUCLEOTIDE SEQUENCE [LARGE SCALE GENOMIC DNA]</scope>
    <source>
        <strain evidence="2 3">DSM 15429</strain>
    </source>
</reference>
<protein>
    <recommendedName>
        <fullName evidence="4">Extracellular protein</fullName>
    </recommendedName>
</protein>
<dbReference type="AlphaFoldDB" id="A0A0R1R6H8"/>
<feature type="chain" id="PRO_5006409845" description="Extracellular protein" evidence="1">
    <location>
        <begin position="27"/>
        <end position="152"/>
    </location>
</feature>
<name>A0A0R1R6H8_9LACO</name>
<evidence type="ECO:0008006" key="4">
    <source>
        <dbReference type="Google" id="ProtNLM"/>
    </source>
</evidence>